<keyword evidence="2" id="KW-1185">Reference proteome</keyword>
<organism evidence="1 2">
    <name type="scientific">Araneus ventricosus</name>
    <name type="common">Orbweaver spider</name>
    <name type="synonym">Epeira ventricosa</name>
    <dbReference type="NCBI Taxonomy" id="182803"/>
    <lineage>
        <taxon>Eukaryota</taxon>
        <taxon>Metazoa</taxon>
        <taxon>Ecdysozoa</taxon>
        <taxon>Arthropoda</taxon>
        <taxon>Chelicerata</taxon>
        <taxon>Arachnida</taxon>
        <taxon>Araneae</taxon>
        <taxon>Araneomorphae</taxon>
        <taxon>Entelegynae</taxon>
        <taxon>Araneoidea</taxon>
        <taxon>Araneidae</taxon>
        <taxon>Araneus</taxon>
    </lineage>
</organism>
<evidence type="ECO:0000313" key="2">
    <source>
        <dbReference type="Proteomes" id="UP000499080"/>
    </source>
</evidence>
<dbReference type="OrthoDB" id="6437593at2759"/>
<comment type="caution">
    <text evidence="1">The sequence shown here is derived from an EMBL/GenBank/DDBJ whole genome shotgun (WGS) entry which is preliminary data.</text>
</comment>
<protein>
    <recommendedName>
        <fullName evidence="3">DUF4218 domain-containing protein</fullName>
    </recommendedName>
</protein>
<sequence>MFLKSYIDLTHLGKNKRLKTSTKKDCQDPDAIMFRKSYTDLTRLGKNKRLKASTKKDCQVVETNEELPVNVSNPVSSEVADKLDDSVELSLNKNLLSSNLSDKISSEVPCCSTNQIYGDEVVQFISDSDDNDEWYEKFNESDALKESLKDWAISFNISLVSLTSLLCILKLHKCFSNLPSDARSLMKTPYSVAMVPIEPGHYSHIGLVVNLRSIWEKVKENISSIELLINIDGLPLFKSSCNEFWPILGRVANVPSLKSVIFPIGIYCGPGKPKRCTEYLKEFVEETKMLIRHGLIVSDKIISISIKGFILDTPAKSFILNTKGHTGYYSCTKCTQSGVWIQNRMTFPELNAPLRSHEAFVEQKDEDFHCGETLLTTIPGLHFIHSFPLDYMHLVCLGVVRNLMYLWISGPVPTRLPSKIISEISSELVVMKNSTPSEFNRKPRSLTEIKRWKATEFRQFLLYTGPVILKQVFKKDYESLYNHFLSLSISISILLSPNFCTNDEYSKYAKNLLIHFVKTTMKLYGCQYVTSNMHGLIHLVDSVDHFGPLDLSSSFPFENYLQHLKKIVRKGDKPLQQVVKRLSEIMSSDSFFLPSINIEEFPKFLKPHFKGPLLNTSDPNRQYSSIQFSNFSISTTYPNSCSIFKCGNILLVVNIVFSNEKQKMVVIGRQFLEKTNFYNSPFLDSSALGVHVVSNLSNLVEKSVDDIVGKIILLPFQDKQVAFPLLHLV</sequence>
<dbReference type="EMBL" id="BGPR01001216">
    <property type="protein sequence ID" value="GBM48446.1"/>
    <property type="molecule type" value="Genomic_DNA"/>
</dbReference>
<proteinExistence type="predicted"/>
<accession>A0A4Y2G6Q0</accession>
<dbReference type="PANTHER" id="PTHR33053:SF24">
    <property type="entry name" value="TRANSPOSASE DOMAIN-CONTAINING PROTEIN"/>
    <property type="match status" value="1"/>
</dbReference>
<dbReference type="PANTHER" id="PTHR33053">
    <property type="entry name" value="PROTEIN, PUTATIVE-RELATED"/>
    <property type="match status" value="1"/>
</dbReference>
<evidence type="ECO:0008006" key="3">
    <source>
        <dbReference type="Google" id="ProtNLM"/>
    </source>
</evidence>
<evidence type="ECO:0000313" key="1">
    <source>
        <dbReference type="EMBL" id="GBM48446.1"/>
    </source>
</evidence>
<name>A0A4Y2G6Q0_ARAVE</name>
<dbReference type="Proteomes" id="UP000499080">
    <property type="component" value="Unassembled WGS sequence"/>
</dbReference>
<gene>
    <name evidence="1" type="ORF">AVEN_98985_1</name>
</gene>
<reference evidence="1 2" key="1">
    <citation type="journal article" date="2019" name="Sci. Rep.">
        <title>Orb-weaving spider Araneus ventricosus genome elucidates the spidroin gene catalogue.</title>
        <authorList>
            <person name="Kono N."/>
            <person name="Nakamura H."/>
            <person name="Ohtoshi R."/>
            <person name="Moran D.A.P."/>
            <person name="Shinohara A."/>
            <person name="Yoshida Y."/>
            <person name="Fujiwara M."/>
            <person name="Mori M."/>
            <person name="Tomita M."/>
            <person name="Arakawa K."/>
        </authorList>
    </citation>
    <scope>NUCLEOTIDE SEQUENCE [LARGE SCALE GENOMIC DNA]</scope>
</reference>
<dbReference type="AlphaFoldDB" id="A0A4Y2G6Q0"/>